<dbReference type="Gene3D" id="3.40.50.2060">
    <property type="match status" value="1"/>
</dbReference>
<evidence type="ECO:0000313" key="4">
    <source>
        <dbReference type="Proteomes" id="UP000027361"/>
    </source>
</evidence>
<dbReference type="FunCoup" id="A0A066W0R5">
    <property type="interactions" value="227"/>
</dbReference>
<feature type="compositionally biased region" description="Basic residues" evidence="2">
    <location>
        <begin position="726"/>
        <end position="743"/>
    </location>
</feature>
<feature type="region of interest" description="Disordered" evidence="2">
    <location>
        <begin position="613"/>
        <end position="663"/>
    </location>
</feature>
<dbReference type="Gene3D" id="1.25.40.60">
    <property type="match status" value="1"/>
</dbReference>
<dbReference type="SUPFAM" id="SSF56815">
    <property type="entry name" value="Sec1/munc18-like (SM) proteins"/>
    <property type="match status" value="1"/>
</dbReference>
<dbReference type="PANTHER" id="PTHR11679">
    <property type="entry name" value="VESICLE PROTEIN SORTING-ASSOCIATED"/>
    <property type="match status" value="1"/>
</dbReference>
<dbReference type="AlphaFoldDB" id="A0A066W0R5"/>
<dbReference type="GeneID" id="25263226"/>
<reference evidence="3 4" key="1">
    <citation type="submission" date="2014-05" db="EMBL/GenBank/DDBJ databases">
        <title>Draft genome sequence of a rare smut relative, Tilletiaria anomala UBC 951.</title>
        <authorList>
            <consortium name="DOE Joint Genome Institute"/>
            <person name="Toome M."/>
            <person name="Kuo A."/>
            <person name="Henrissat B."/>
            <person name="Lipzen A."/>
            <person name="Tritt A."/>
            <person name="Yoshinaga Y."/>
            <person name="Zane M."/>
            <person name="Barry K."/>
            <person name="Grigoriev I.V."/>
            <person name="Spatafora J.W."/>
            <person name="Aimea M.C."/>
        </authorList>
    </citation>
    <scope>NUCLEOTIDE SEQUENCE [LARGE SCALE GENOMIC DNA]</scope>
    <source>
        <strain evidence="3 4">UBC 951</strain>
    </source>
</reference>
<dbReference type="InterPro" id="IPR001619">
    <property type="entry name" value="Sec1-like"/>
</dbReference>
<feature type="compositionally biased region" description="Low complexity" evidence="2">
    <location>
        <begin position="788"/>
        <end position="802"/>
    </location>
</feature>
<accession>A0A066W0R5</accession>
<dbReference type="Gene3D" id="3.40.50.1910">
    <property type="match status" value="2"/>
</dbReference>
<name>A0A066W0R5_TILAU</name>
<feature type="compositionally biased region" description="Polar residues" evidence="2">
    <location>
        <begin position="838"/>
        <end position="867"/>
    </location>
</feature>
<proteinExistence type="inferred from homology"/>
<dbReference type="Pfam" id="PF00995">
    <property type="entry name" value="Sec1"/>
    <property type="match status" value="1"/>
</dbReference>
<dbReference type="Proteomes" id="UP000027361">
    <property type="component" value="Unassembled WGS sequence"/>
</dbReference>
<comment type="caution">
    <text evidence="3">The sequence shown here is derived from an EMBL/GenBank/DDBJ whole genome shotgun (WGS) entry which is preliminary data.</text>
</comment>
<gene>
    <name evidence="3" type="ORF">K437DRAFT_246739</name>
</gene>
<dbReference type="InterPro" id="IPR036045">
    <property type="entry name" value="Sec1-like_sf"/>
</dbReference>
<organism evidence="3 4">
    <name type="scientific">Tilletiaria anomala (strain ATCC 24038 / CBS 436.72 / UBC 951)</name>
    <dbReference type="NCBI Taxonomy" id="1037660"/>
    <lineage>
        <taxon>Eukaryota</taxon>
        <taxon>Fungi</taxon>
        <taxon>Dikarya</taxon>
        <taxon>Basidiomycota</taxon>
        <taxon>Ustilaginomycotina</taxon>
        <taxon>Exobasidiomycetes</taxon>
        <taxon>Georgefischeriales</taxon>
        <taxon>Tilletiariaceae</taxon>
        <taxon>Tilletiaria</taxon>
    </lineage>
</organism>
<dbReference type="OrthoDB" id="2228at2759"/>
<protein>
    <submittedName>
        <fullName evidence="3">Sec1-like protein</fullName>
    </submittedName>
</protein>
<dbReference type="InterPro" id="IPR043154">
    <property type="entry name" value="Sec-1-like_dom1"/>
</dbReference>
<feature type="compositionally biased region" description="Polar residues" evidence="2">
    <location>
        <begin position="815"/>
        <end position="831"/>
    </location>
</feature>
<feature type="compositionally biased region" description="Basic residues" evidence="2">
    <location>
        <begin position="873"/>
        <end position="885"/>
    </location>
</feature>
<dbReference type="RefSeq" id="XP_013243463.1">
    <property type="nucleotide sequence ID" value="XM_013388009.1"/>
</dbReference>
<dbReference type="Gene3D" id="3.90.830.10">
    <property type="entry name" value="Syntaxin Binding Protein 1, Chain A, domain 2"/>
    <property type="match status" value="1"/>
</dbReference>
<evidence type="ECO:0000256" key="1">
    <source>
        <dbReference type="ARBA" id="ARBA00009884"/>
    </source>
</evidence>
<dbReference type="STRING" id="1037660.A0A066W0R5"/>
<dbReference type="EMBL" id="JMSN01000037">
    <property type="protein sequence ID" value="KDN46148.1"/>
    <property type="molecule type" value="Genomic_DNA"/>
</dbReference>
<dbReference type="InParanoid" id="A0A066W0R5"/>
<evidence type="ECO:0000313" key="3">
    <source>
        <dbReference type="EMBL" id="KDN46148.1"/>
    </source>
</evidence>
<feature type="region of interest" description="Disordered" evidence="2">
    <location>
        <begin position="719"/>
        <end position="885"/>
    </location>
</feature>
<dbReference type="HOGENOM" id="CLU_009210_1_0_1"/>
<feature type="region of interest" description="Disordered" evidence="2">
    <location>
        <begin position="251"/>
        <end position="270"/>
    </location>
</feature>
<keyword evidence="4" id="KW-1185">Reference proteome</keyword>
<feature type="compositionally biased region" description="Basic and acidic residues" evidence="2">
    <location>
        <begin position="770"/>
        <end position="779"/>
    </location>
</feature>
<sequence length="885" mass="97776">MPPKSMISLVRDRIFTAIRSVQPASRWKVLVLDAHTSELISSVAKMHDILQESVTGVEMIEQADRHDQPAFEACYILCPTTASVDAIIHDLAPGGDASRGKYAAAHIFFVDGLTDELIQRLTRSPAEPKLRQLIELFCNIWTPENQIFSLRSPQSFYTIFQPLSSRPFNEMSAAQRAIEDEVVATAHILLNVCVTLNEFPQIRYYNPSHPPLGALAPPDGGAAGGPSTSHFDRAGSNTLYSGSARIARFRDANDSSGVSTGGTPPIGGGDHFTKRLAFRLQGALDDYVRENQPKQDPGRPKGVLFITDRSMDIVAPFLHEFSYQAMCNDLLPIEDGLRYHYRFTNAQGQEEEKDAVLSDEDSVWCAIRHLHIAEAIQKLTDDFKEHAGRQGQYATGSNLNDMRDMLASLPHMQEMKEKLSLHLTMAHNCMNIFERTKLNAQASVEQCCATRMTPDGSKPKTLVEEMVPLLDDRQVSNADKVRIIALYIMYCDGVPDEDRKRLFQHARLGLQEMDAVNNLVLLGARVVKQPMTSAWDTWFKKTSARKQPYRENEYELSRYQPQVKLMIEDHCSGKLEQSTYPYVRDAPPDTSGFVNQASSAGNSALARVGLNTGSSSAASSAGRPAASSLRSAKPTWHQKPRVGVASGGGLSSAGGNSLPSSFSRDDATRQRFIIFIAGGMSYSEIRSAYLSSSTVGKDVYIGSSHIFTPTTFMESLKHLSQGPPKYQHRHGHGHHEHPHHTPRHYPGGLALPPGATMLTKPSNDVSGLRSRSELTRDGPQHSGNGTYQPHHQPHQSWSQPSSATLQDSYDRRFYSPSQPTLYQPQAQQTSGPRPPSNAPSYGSTSGQRIQAHLQQYENRAASPSPSDLSKASKEKKKGKLGFFKK</sequence>
<dbReference type="GO" id="GO:0016192">
    <property type="term" value="P:vesicle-mediated transport"/>
    <property type="evidence" value="ECO:0007669"/>
    <property type="project" value="InterPro"/>
</dbReference>
<dbReference type="InterPro" id="IPR043127">
    <property type="entry name" value="Sec-1-like_dom3a"/>
</dbReference>
<comment type="similarity">
    <text evidence="1">Belongs to the STXBP/unc-18/SEC1 family.</text>
</comment>
<dbReference type="InterPro" id="IPR027482">
    <property type="entry name" value="Sec1-like_dom2"/>
</dbReference>
<dbReference type="OMA" id="PFTRPHT"/>
<feature type="compositionally biased region" description="Low complexity" evidence="2">
    <location>
        <begin position="613"/>
        <end position="632"/>
    </location>
</feature>
<evidence type="ECO:0000256" key="2">
    <source>
        <dbReference type="SAM" id="MobiDB-lite"/>
    </source>
</evidence>
<feature type="region of interest" description="Disordered" evidence="2">
    <location>
        <begin position="215"/>
        <end position="234"/>
    </location>
</feature>